<dbReference type="Gene3D" id="1.10.575.10">
    <property type="entry name" value="P1 Nuclease"/>
    <property type="match status" value="1"/>
</dbReference>
<name>A0A643FEM0_IDEDE</name>
<evidence type="ECO:0000313" key="1">
    <source>
        <dbReference type="EMBL" id="KAB0583694.1"/>
    </source>
</evidence>
<evidence type="ECO:0000313" key="2">
    <source>
        <dbReference type="Proteomes" id="UP000430120"/>
    </source>
</evidence>
<comment type="caution">
    <text evidence="1">The sequence shown here is derived from an EMBL/GenBank/DDBJ whole genome shotgun (WGS) entry which is preliminary data.</text>
</comment>
<gene>
    <name evidence="1" type="ORF">F7Q92_06385</name>
</gene>
<dbReference type="RefSeq" id="WP_151123360.1">
    <property type="nucleotide sequence ID" value="NZ_CP088081.1"/>
</dbReference>
<dbReference type="OrthoDB" id="267579at2"/>
<proteinExistence type="predicted"/>
<dbReference type="SUPFAM" id="SSF48537">
    <property type="entry name" value="Phospholipase C/P1 nuclease"/>
    <property type="match status" value="1"/>
</dbReference>
<accession>A0A643FEM0</accession>
<dbReference type="EMBL" id="VZPB01000011">
    <property type="protein sequence ID" value="KAB0583694.1"/>
    <property type="molecule type" value="Genomic_DNA"/>
</dbReference>
<keyword evidence="2" id="KW-1185">Reference proteome</keyword>
<sequence length="79" mass="8489">MATLASISIWADKHRSPATARWRSVNTAADAGCHYVAERDCAVGACVVGAIERKAAVFRSAAPAPERLKALKYLMCAFH</sequence>
<dbReference type="Proteomes" id="UP000430120">
    <property type="component" value="Unassembled WGS sequence"/>
</dbReference>
<organism evidence="1 2">
    <name type="scientific">Ideonella dechloratans</name>
    <dbReference type="NCBI Taxonomy" id="36863"/>
    <lineage>
        <taxon>Bacteria</taxon>
        <taxon>Pseudomonadati</taxon>
        <taxon>Pseudomonadota</taxon>
        <taxon>Betaproteobacteria</taxon>
        <taxon>Burkholderiales</taxon>
        <taxon>Sphaerotilaceae</taxon>
        <taxon>Ideonella</taxon>
    </lineage>
</organism>
<dbReference type="AlphaFoldDB" id="A0A643FEM0"/>
<dbReference type="InterPro" id="IPR008947">
    <property type="entry name" value="PLipase_C/P1_nuclease_dom_sf"/>
</dbReference>
<dbReference type="GO" id="GO:0016788">
    <property type="term" value="F:hydrolase activity, acting on ester bonds"/>
    <property type="evidence" value="ECO:0007669"/>
    <property type="project" value="InterPro"/>
</dbReference>
<protein>
    <submittedName>
        <fullName evidence="1">Uncharacterized protein</fullName>
    </submittedName>
</protein>
<reference evidence="1 2" key="1">
    <citation type="submission" date="2019-09" db="EMBL/GenBank/DDBJ databases">
        <title>Draft genome sequences of 48 bacterial type strains from the CCUG.</title>
        <authorList>
            <person name="Tunovic T."/>
            <person name="Pineiro-Iglesias B."/>
            <person name="Unosson C."/>
            <person name="Inganas E."/>
            <person name="Ohlen M."/>
            <person name="Cardew S."/>
            <person name="Jensie-Markopoulos S."/>
            <person name="Salva-Serra F."/>
            <person name="Jaen-Luchoro D."/>
            <person name="Karlsson R."/>
            <person name="Svensson-Stadler L."/>
            <person name="Chun J."/>
            <person name="Moore E."/>
        </authorList>
    </citation>
    <scope>NUCLEOTIDE SEQUENCE [LARGE SCALE GENOMIC DNA]</scope>
    <source>
        <strain evidence="1 2">CCUG 30977</strain>
    </source>
</reference>